<dbReference type="InterPro" id="IPR001279">
    <property type="entry name" value="Metallo-B-lactamas"/>
</dbReference>
<organism evidence="2 3">
    <name type="scientific">Pontiella agarivorans</name>
    <dbReference type="NCBI Taxonomy" id="3038953"/>
    <lineage>
        <taxon>Bacteria</taxon>
        <taxon>Pseudomonadati</taxon>
        <taxon>Kiritimatiellota</taxon>
        <taxon>Kiritimatiellia</taxon>
        <taxon>Kiritimatiellales</taxon>
        <taxon>Pontiellaceae</taxon>
        <taxon>Pontiella</taxon>
    </lineage>
</organism>
<dbReference type="Pfam" id="PF12706">
    <property type="entry name" value="Lactamase_B_2"/>
    <property type="match status" value="1"/>
</dbReference>
<name>A0ABU5MUQ0_9BACT</name>
<evidence type="ECO:0000259" key="1">
    <source>
        <dbReference type="SMART" id="SM00849"/>
    </source>
</evidence>
<dbReference type="SUPFAM" id="SSF56281">
    <property type="entry name" value="Metallo-hydrolase/oxidoreductase"/>
    <property type="match status" value="1"/>
</dbReference>
<dbReference type="PANTHER" id="PTHR47619:SF1">
    <property type="entry name" value="EXODEOXYRIBONUCLEASE WALJ"/>
    <property type="match status" value="1"/>
</dbReference>
<gene>
    <name evidence="2" type="ORF">P9H32_04700</name>
</gene>
<dbReference type="Proteomes" id="UP001290861">
    <property type="component" value="Unassembled WGS sequence"/>
</dbReference>
<evidence type="ECO:0000313" key="3">
    <source>
        <dbReference type="Proteomes" id="UP001290861"/>
    </source>
</evidence>
<dbReference type="InterPro" id="IPR052533">
    <property type="entry name" value="WalJ/YycJ-like"/>
</dbReference>
<accession>A0ABU5MUQ0</accession>
<protein>
    <submittedName>
        <fullName evidence="2">MBL fold metallo-hydrolase</fullName>
    </submittedName>
</protein>
<dbReference type="SMART" id="SM00849">
    <property type="entry name" value="Lactamase_B"/>
    <property type="match status" value="1"/>
</dbReference>
<dbReference type="RefSeq" id="WP_322607718.1">
    <property type="nucleotide sequence ID" value="NZ_JARVCO010000006.1"/>
</dbReference>
<dbReference type="PANTHER" id="PTHR47619">
    <property type="entry name" value="METALLO-HYDROLASE YYCJ-RELATED"/>
    <property type="match status" value="1"/>
</dbReference>
<proteinExistence type="predicted"/>
<reference evidence="2 3" key="1">
    <citation type="journal article" date="2024" name="Appl. Environ. Microbiol.">
        <title>Pontiella agarivorans sp. nov., a novel marine anaerobic bacterium capable of degrading macroalgal polysaccharides and fixing nitrogen.</title>
        <authorList>
            <person name="Liu N."/>
            <person name="Kivenson V."/>
            <person name="Peng X."/>
            <person name="Cui Z."/>
            <person name="Lankiewicz T.S."/>
            <person name="Gosselin K.M."/>
            <person name="English C.J."/>
            <person name="Blair E.M."/>
            <person name="O'Malley M.A."/>
            <person name="Valentine D.L."/>
        </authorList>
    </citation>
    <scope>NUCLEOTIDE SEQUENCE [LARGE SCALE GENOMIC DNA]</scope>
    <source>
        <strain evidence="2 3">NLcol2</strain>
    </source>
</reference>
<feature type="domain" description="Metallo-beta-lactamase" evidence="1">
    <location>
        <begin position="13"/>
        <end position="192"/>
    </location>
</feature>
<keyword evidence="3" id="KW-1185">Reference proteome</keyword>
<sequence length="269" mass="29109">MSLEVCVLASGSSGNCIYIASEKTRVLIDAGLSAKQVALRLDQIGVVPESINGICISHEHGDHIGGIRVLQKRHGIPIYANAGTLNGIRRQPKSDEIAVKIFQTGAPFCIGDITVEPFSVPHDAYEPVGFRLTAHGVSVGSVTDLGMPTALVRDKLRGCRAIIVEANHDEDLLHEAPRPWPLKQRIRSRQGHLSNIDAARLIAESATDELEQVFLAHLSSDCNTPETALRTVASQLRLDGLGHINLEISRAACISSLWKTRLSPQLTAE</sequence>
<dbReference type="Gene3D" id="3.60.15.10">
    <property type="entry name" value="Ribonuclease Z/Hydroxyacylglutathione hydrolase-like"/>
    <property type="match status" value="1"/>
</dbReference>
<evidence type="ECO:0000313" key="2">
    <source>
        <dbReference type="EMBL" id="MDZ8117918.1"/>
    </source>
</evidence>
<dbReference type="InterPro" id="IPR036866">
    <property type="entry name" value="RibonucZ/Hydroxyglut_hydro"/>
</dbReference>
<comment type="caution">
    <text evidence="2">The sequence shown here is derived from an EMBL/GenBank/DDBJ whole genome shotgun (WGS) entry which is preliminary data.</text>
</comment>
<dbReference type="EMBL" id="JARVCO010000006">
    <property type="protein sequence ID" value="MDZ8117918.1"/>
    <property type="molecule type" value="Genomic_DNA"/>
</dbReference>